<name>A0AAN7P9P7_MYCAM</name>
<dbReference type="AlphaFoldDB" id="A0AAN7P9P7"/>
<proteinExistence type="predicted"/>
<dbReference type="EMBL" id="JAUNZN010000001">
    <property type="protein sequence ID" value="KAK4828742.1"/>
    <property type="molecule type" value="Genomic_DNA"/>
</dbReference>
<gene>
    <name evidence="1" type="ORF">QYF61_000733</name>
</gene>
<protein>
    <recommendedName>
        <fullName evidence="3">Reverse transcriptase domain-containing protein</fullName>
    </recommendedName>
</protein>
<evidence type="ECO:0000313" key="1">
    <source>
        <dbReference type="EMBL" id="KAK4828742.1"/>
    </source>
</evidence>
<comment type="caution">
    <text evidence="1">The sequence shown here is derived from an EMBL/GenBank/DDBJ whole genome shotgun (WGS) entry which is preliminary data.</text>
</comment>
<evidence type="ECO:0008006" key="3">
    <source>
        <dbReference type="Google" id="ProtNLM"/>
    </source>
</evidence>
<sequence length="98" mass="11150">MLYRIRWWRSSIAGDTHSALRKAESSGYWVIVYLYASNKWSTVGVYLGPVLFNAFINDLEKVTECTLAKYADDSKLVGSVDTLKSRAAIQRNQGRLEE</sequence>
<accession>A0AAN7P9P7</accession>
<reference evidence="1 2" key="1">
    <citation type="journal article" date="2023" name="J. Hered.">
        <title>Chromosome-level genome of the wood stork (Mycteria americana) provides insight into avian chromosome evolution.</title>
        <authorList>
            <person name="Flamio R. Jr."/>
            <person name="Ramstad K.M."/>
        </authorList>
    </citation>
    <scope>NUCLEOTIDE SEQUENCE [LARGE SCALE GENOMIC DNA]</scope>
    <source>
        <strain evidence="1">JAX WOST 10</strain>
    </source>
</reference>
<dbReference type="Proteomes" id="UP001333110">
    <property type="component" value="Unassembled WGS sequence"/>
</dbReference>
<keyword evidence="2" id="KW-1185">Reference proteome</keyword>
<evidence type="ECO:0000313" key="2">
    <source>
        <dbReference type="Proteomes" id="UP001333110"/>
    </source>
</evidence>
<organism evidence="1 2">
    <name type="scientific">Mycteria americana</name>
    <name type="common">Wood stork</name>
    <dbReference type="NCBI Taxonomy" id="33587"/>
    <lineage>
        <taxon>Eukaryota</taxon>
        <taxon>Metazoa</taxon>
        <taxon>Chordata</taxon>
        <taxon>Craniata</taxon>
        <taxon>Vertebrata</taxon>
        <taxon>Euteleostomi</taxon>
        <taxon>Archelosauria</taxon>
        <taxon>Archosauria</taxon>
        <taxon>Dinosauria</taxon>
        <taxon>Saurischia</taxon>
        <taxon>Theropoda</taxon>
        <taxon>Coelurosauria</taxon>
        <taxon>Aves</taxon>
        <taxon>Neognathae</taxon>
        <taxon>Neoaves</taxon>
        <taxon>Aequornithes</taxon>
        <taxon>Ciconiiformes</taxon>
        <taxon>Ciconiidae</taxon>
        <taxon>Mycteria</taxon>
    </lineage>
</organism>